<name>A0AA86SVJ2_9FABA</name>
<dbReference type="PROSITE" id="PS00138">
    <property type="entry name" value="SUBTILASE_SER"/>
    <property type="match status" value="1"/>
</dbReference>
<dbReference type="Pfam" id="PF17766">
    <property type="entry name" value="fn3_6"/>
    <property type="match status" value="1"/>
</dbReference>
<keyword evidence="3" id="KW-0645">Protease</keyword>
<evidence type="ECO:0000256" key="5">
    <source>
        <dbReference type="ARBA" id="ARBA00022801"/>
    </source>
</evidence>
<evidence type="ECO:0000256" key="7">
    <source>
        <dbReference type="PROSITE-ProRule" id="PRU01240"/>
    </source>
</evidence>
<dbReference type="InterPro" id="IPR045051">
    <property type="entry name" value="SBT"/>
</dbReference>
<dbReference type="InterPro" id="IPR036852">
    <property type="entry name" value="Peptidase_S8/S53_dom_sf"/>
</dbReference>
<dbReference type="Gene3D" id="2.60.40.2310">
    <property type="match status" value="1"/>
</dbReference>
<evidence type="ECO:0000256" key="3">
    <source>
        <dbReference type="ARBA" id="ARBA00022670"/>
    </source>
</evidence>
<dbReference type="InterPro" id="IPR041469">
    <property type="entry name" value="Subtilisin-like_FN3"/>
</dbReference>
<dbReference type="GO" id="GO:0006508">
    <property type="term" value="P:proteolysis"/>
    <property type="evidence" value="ECO:0007669"/>
    <property type="project" value="UniProtKB-KW"/>
</dbReference>
<evidence type="ECO:0000256" key="4">
    <source>
        <dbReference type="ARBA" id="ARBA00022729"/>
    </source>
</evidence>
<keyword evidence="4" id="KW-0732">Signal</keyword>
<dbReference type="InterPro" id="IPR023828">
    <property type="entry name" value="Peptidase_S8_Ser-AS"/>
</dbReference>
<dbReference type="PANTHER" id="PTHR10795">
    <property type="entry name" value="PROPROTEIN CONVERTASE SUBTILISIN/KEXIN"/>
    <property type="match status" value="1"/>
</dbReference>
<dbReference type="Pfam" id="PF00082">
    <property type="entry name" value="Peptidase_S8"/>
    <property type="match status" value="1"/>
</dbReference>
<evidence type="ECO:0000256" key="1">
    <source>
        <dbReference type="ARBA" id="ARBA00004613"/>
    </source>
</evidence>
<keyword evidence="5" id="KW-0378">Hydrolase</keyword>
<organism evidence="10 11">
    <name type="scientific">Sphenostylis stenocarpa</name>
    <dbReference type="NCBI Taxonomy" id="92480"/>
    <lineage>
        <taxon>Eukaryota</taxon>
        <taxon>Viridiplantae</taxon>
        <taxon>Streptophyta</taxon>
        <taxon>Embryophyta</taxon>
        <taxon>Tracheophyta</taxon>
        <taxon>Spermatophyta</taxon>
        <taxon>Magnoliopsida</taxon>
        <taxon>eudicotyledons</taxon>
        <taxon>Gunneridae</taxon>
        <taxon>Pentapetalae</taxon>
        <taxon>rosids</taxon>
        <taxon>fabids</taxon>
        <taxon>Fabales</taxon>
        <taxon>Fabaceae</taxon>
        <taxon>Papilionoideae</taxon>
        <taxon>50 kb inversion clade</taxon>
        <taxon>NPAAA clade</taxon>
        <taxon>indigoferoid/millettioid clade</taxon>
        <taxon>Phaseoleae</taxon>
        <taxon>Sphenostylis</taxon>
    </lineage>
</organism>
<evidence type="ECO:0000313" key="10">
    <source>
        <dbReference type="EMBL" id="CAJ1941196.1"/>
    </source>
</evidence>
<protein>
    <submittedName>
        <fullName evidence="10">Uncharacterized protein</fullName>
    </submittedName>
</protein>
<dbReference type="InterPro" id="IPR000209">
    <property type="entry name" value="Peptidase_S8/S53_dom"/>
</dbReference>
<evidence type="ECO:0000256" key="6">
    <source>
        <dbReference type="ARBA" id="ARBA00022825"/>
    </source>
</evidence>
<comment type="similarity">
    <text evidence="2 7">Belongs to the peptidase S8 family.</text>
</comment>
<keyword evidence="11" id="KW-1185">Reference proteome</keyword>
<dbReference type="GO" id="GO:0005576">
    <property type="term" value="C:extracellular region"/>
    <property type="evidence" value="ECO:0007669"/>
    <property type="project" value="UniProtKB-SubCell"/>
</dbReference>
<dbReference type="Proteomes" id="UP001189624">
    <property type="component" value="Chromosome 3"/>
</dbReference>
<dbReference type="SUPFAM" id="SSF52743">
    <property type="entry name" value="Subtilisin-like"/>
    <property type="match status" value="1"/>
</dbReference>
<reference evidence="10" key="1">
    <citation type="submission" date="2023-10" db="EMBL/GenBank/DDBJ databases">
        <authorList>
            <person name="Domelevo Entfellner J.-B."/>
        </authorList>
    </citation>
    <scope>NUCLEOTIDE SEQUENCE</scope>
</reference>
<comment type="caution">
    <text evidence="7">Lacks conserved residue(s) required for the propagation of feature annotation.</text>
</comment>
<accession>A0AA86SVJ2</accession>
<dbReference type="EMBL" id="OY731400">
    <property type="protein sequence ID" value="CAJ1941196.1"/>
    <property type="molecule type" value="Genomic_DNA"/>
</dbReference>
<evidence type="ECO:0000256" key="2">
    <source>
        <dbReference type="ARBA" id="ARBA00011073"/>
    </source>
</evidence>
<gene>
    <name evidence="10" type="ORF">AYBTSS11_LOCUS10135</name>
</gene>
<dbReference type="Gramene" id="rna-AYBTSS11_LOCUS10135">
    <property type="protein sequence ID" value="CAJ1941196.1"/>
    <property type="gene ID" value="gene-AYBTSS11_LOCUS10135"/>
</dbReference>
<sequence length="595" mass="67571">MAMCIRVQFFPPPACNAFVYLVPFMTMSGTSMSRPHVAGVVGLLKTLHPTWSPAAIKSAIMTTTRTRDNAGHIRPNRAMDPGLLYDLSLNDYLNFLCVSGYNQTLLKAFSGAHYRCPDIINIMDFNYPIMTIPKLYGSVSLTRRVKNVGSPDTYRASLRAPAGLSISVKPNVLKFDKIGEEESYKLTVEVTSPACIYTKSLGILVSVPRHMLLQYCSNTHCVGNESWIAKSIVNMSQGIVRYMGNQGWAPMRQLRDRTQTLKHQRMSCSKSHLLGLGMARTAQKCTLCITLYQTCANRIWRPVISKVRLVAVFSLISGGYWCNIPIFILNDRRELNIVSPLISLTQILRLLSFMKHSTLTVLLFWASTNYPEVKDEHTISERFNPLFFTESMKGPYFRGRAMALFCSSTDRLVFVEQINIGQQEQPRPTRTSTSSLTNNDFNDELRPIRCHVFVRRHVTVVGRHVAVVVGRHVVGFARAYGVFGYGLWQWPRPCEGQLWCLVWIAFGDGILLRIIEANWMLRCVGHHRLEGEELERRESFMVEAMMRMKPWLVMPSLKPINLFSALDLMWDIKPESTNAVLALGLPDPMLAWFEI</sequence>
<dbReference type="PROSITE" id="PS51892">
    <property type="entry name" value="SUBTILASE"/>
    <property type="match status" value="1"/>
</dbReference>
<dbReference type="GO" id="GO:0004252">
    <property type="term" value="F:serine-type endopeptidase activity"/>
    <property type="evidence" value="ECO:0007669"/>
    <property type="project" value="InterPro"/>
</dbReference>
<evidence type="ECO:0000259" key="8">
    <source>
        <dbReference type="Pfam" id="PF00082"/>
    </source>
</evidence>
<dbReference type="Gene3D" id="3.40.50.200">
    <property type="entry name" value="Peptidase S8/S53 domain"/>
    <property type="match status" value="1"/>
</dbReference>
<evidence type="ECO:0000259" key="9">
    <source>
        <dbReference type="Pfam" id="PF17766"/>
    </source>
</evidence>
<feature type="domain" description="Subtilisin-like protease fibronectin type-III" evidence="9">
    <location>
        <begin position="124"/>
        <end position="192"/>
    </location>
</feature>
<keyword evidence="6" id="KW-0720">Serine protease</keyword>
<dbReference type="AlphaFoldDB" id="A0AA86SVJ2"/>
<feature type="domain" description="Peptidase S8/S53" evidence="8">
    <location>
        <begin position="24"/>
        <end position="67"/>
    </location>
</feature>
<comment type="subcellular location">
    <subcellularLocation>
        <location evidence="1">Secreted</location>
    </subcellularLocation>
</comment>
<evidence type="ECO:0000313" key="11">
    <source>
        <dbReference type="Proteomes" id="UP001189624"/>
    </source>
</evidence>
<proteinExistence type="inferred from homology"/>